<evidence type="ECO:0000256" key="13">
    <source>
        <dbReference type="ARBA" id="ARBA00060533"/>
    </source>
</evidence>
<evidence type="ECO:0000256" key="10">
    <source>
        <dbReference type="ARBA" id="ARBA00022946"/>
    </source>
</evidence>
<dbReference type="InterPro" id="IPR004561">
    <property type="entry name" value="IsoChor_synthase"/>
</dbReference>
<dbReference type="OrthoDB" id="8119704at2759"/>
<dbReference type="FunFam" id="3.60.120.10:FF:000005">
    <property type="entry name" value="isochorismate synthase, chloroplastic-like isoform X1"/>
    <property type="match status" value="1"/>
</dbReference>
<dbReference type="STRING" id="1194695.A0A5A7UT83"/>
<evidence type="ECO:0000313" key="16">
    <source>
        <dbReference type="Proteomes" id="UP000321393"/>
    </source>
</evidence>
<evidence type="ECO:0000313" key="15">
    <source>
        <dbReference type="EMBL" id="KAA0057927.1"/>
    </source>
</evidence>
<evidence type="ECO:0000256" key="1">
    <source>
        <dbReference type="ARBA" id="ARBA00000799"/>
    </source>
</evidence>
<dbReference type="Pfam" id="PF00425">
    <property type="entry name" value="Chorismate_bind"/>
    <property type="match status" value="1"/>
</dbReference>
<keyword evidence="10" id="KW-0809">Transit peptide</keyword>
<comment type="catalytic activity">
    <reaction evidence="1">
        <text>chorismate = isochorismate</text>
        <dbReference type="Rhea" id="RHEA:18985"/>
        <dbReference type="ChEBI" id="CHEBI:29748"/>
        <dbReference type="ChEBI" id="CHEBI:29780"/>
        <dbReference type="EC" id="5.4.4.2"/>
    </reaction>
</comment>
<comment type="similarity">
    <text evidence="4">Belongs to the isochorismate synthase family.</text>
</comment>
<dbReference type="PANTHER" id="PTHR47253:SF4">
    <property type="entry name" value="ISOCHORISMATE SYNTHASE 2, CHLOROPLASTIC"/>
    <property type="match status" value="1"/>
</dbReference>
<evidence type="ECO:0000256" key="8">
    <source>
        <dbReference type="ARBA" id="ARBA00022821"/>
    </source>
</evidence>
<gene>
    <name evidence="15" type="ORF">E6C27_scaffold274G002300</name>
</gene>
<name>A0A5A7UT83_CUCMM</name>
<dbReference type="Proteomes" id="UP000321393">
    <property type="component" value="Unassembled WGS sequence"/>
</dbReference>
<dbReference type="InterPro" id="IPR044250">
    <property type="entry name" value="MenF-like"/>
</dbReference>
<evidence type="ECO:0000256" key="5">
    <source>
        <dbReference type="ARBA" id="ARBA00012824"/>
    </source>
</evidence>
<reference evidence="15 16" key="1">
    <citation type="submission" date="2019-08" db="EMBL/GenBank/DDBJ databases">
        <title>Draft genome sequences of two oriental melons (Cucumis melo L. var makuwa).</title>
        <authorList>
            <person name="Kwon S.-Y."/>
        </authorList>
    </citation>
    <scope>NUCLEOTIDE SEQUENCE [LARGE SCALE GENOMIC DNA]</scope>
    <source>
        <strain evidence="16">cv. SW 3</strain>
        <tissue evidence="15">Leaf</tissue>
    </source>
</reference>
<comment type="caution">
    <text evidence="15">The sequence shown here is derived from an EMBL/GenBank/DDBJ whole genome shotgun (WGS) entry which is preliminary data.</text>
</comment>
<keyword evidence="6" id="KW-0150">Chloroplast</keyword>
<dbReference type="GO" id="GO:0042372">
    <property type="term" value="P:phylloquinone biosynthetic process"/>
    <property type="evidence" value="ECO:0007669"/>
    <property type="project" value="TreeGrafter"/>
</dbReference>
<dbReference type="EC" id="5.4.4.2" evidence="5"/>
<evidence type="ECO:0000256" key="4">
    <source>
        <dbReference type="ARBA" id="ARBA00005297"/>
    </source>
</evidence>
<keyword evidence="7" id="KW-0934">Plastid</keyword>
<evidence type="ECO:0000259" key="14">
    <source>
        <dbReference type="Pfam" id="PF00425"/>
    </source>
</evidence>
<evidence type="ECO:0000256" key="6">
    <source>
        <dbReference type="ARBA" id="ARBA00022528"/>
    </source>
</evidence>
<keyword evidence="11" id="KW-0413">Isomerase</keyword>
<evidence type="ECO:0000256" key="11">
    <source>
        <dbReference type="ARBA" id="ARBA00023235"/>
    </source>
</evidence>
<comment type="pathway">
    <text evidence="13">Siderophore biosynthesis; salicylate biosynthesis.</text>
</comment>
<dbReference type="GO" id="GO:0008909">
    <property type="term" value="F:isochorismate synthase activity"/>
    <property type="evidence" value="ECO:0007669"/>
    <property type="project" value="UniProtKB-EC"/>
</dbReference>
<proteinExistence type="inferred from homology"/>
<dbReference type="SUPFAM" id="SSF56322">
    <property type="entry name" value="ADC synthase"/>
    <property type="match status" value="1"/>
</dbReference>
<dbReference type="NCBIfam" id="TIGR00543">
    <property type="entry name" value="isochor_syn"/>
    <property type="match status" value="1"/>
</dbReference>
<comment type="function">
    <text evidence="12">Isochorismate synthase involved in the synthesis of salicylic acid (SA) required for both local and systemic acquired resistance (LAR and SAR) while SA synthesized through the phenylalanine ammonium lyase (PAL) pathway seems to potentiate plant cell death. Also involved in phylloquinone (vitamin K1) synthesis. Has no isochorismate pyruvate lyase (IPL) activity.</text>
</comment>
<dbReference type="EMBL" id="SSTE01006842">
    <property type="protein sequence ID" value="KAA0057927.1"/>
    <property type="molecule type" value="Genomic_DNA"/>
</dbReference>
<dbReference type="GO" id="GO:0006952">
    <property type="term" value="P:defense response"/>
    <property type="evidence" value="ECO:0007669"/>
    <property type="project" value="UniProtKB-KW"/>
</dbReference>
<protein>
    <recommendedName>
        <fullName evidence="5">isochorismate synthase</fullName>
        <ecNumber evidence="5">5.4.4.2</ecNumber>
    </recommendedName>
</protein>
<organism evidence="15 16">
    <name type="scientific">Cucumis melo var. makuwa</name>
    <name type="common">Oriental melon</name>
    <dbReference type="NCBI Taxonomy" id="1194695"/>
    <lineage>
        <taxon>Eukaryota</taxon>
        <taxon>Viridiplantae</taxon>
        <taxon>Streptophyta</taxon>
        <taxon>Embryophyta</taxon>
        <taxon>Tracheophyta</taxon>
        <taxon>Spermatophyta</taxon>
        <taxon>Magnoliopsida</taxon>
        <taxon>eudicotyledons</taxon>
        <taxon>Gunneridae</taxon>
        <taxon>Pentapetalae</taxon>
        <taxon>rosids</taxon>
        <taxon>fabids</taxon>
        <taxon>Cucurbitales</taxon>
        <taxon>Cucurbitaceae</taxon>
        <taxon>Benincaseae</taxon>
        <taxon>Cucumis</taxon>
    </lineage>
</organism>
<evidence type="ECO:0000256" key="7">
    <source>
        <dbReference type="ARBA" id="ARBA00022640"/>
    </source>
</evidence>
<accession>A0A5A7UT83</accession>
<dbReference type="Gene3D" id="3.60.120.10">
    <property type="entry name" value="Anthranilate synthase"/>
    <property type="match status" value="1"/>
</dbReference>
<dbReference type="AlphaFoldDB" id="A0A5A7UT83"/>
<dbReference type="InterPro" id="IPR005801">
    <property type="entry name" value="ADC_synthase"/>
</dbReference>
<dbReference type="InterPro" id="IPR015890">
    <property type="entry name" value="Chorismate_C"/>
</dbReference>
<evidence type="ECO:0000256" key="12">
    <source>
        <dbReference type="ARBA" id="ARBA00059718"/>
    </source>
</evidence>
<keyword evidence="8" id="KW-0611">Plant defense</keyword>
<evidence type="ECO:0000256" key="9">
    <source>
        <dbReference type="ARBA" id="ARBA00022842"/>
    </source>
</evidence>
<feature type="domain" description="Chorismate-utilising enzyme C-terminal" evidence="14">
    <location>
        <begin position="301"/>
        <end position="570"/>
    </location>
</feature>
<comment type="cofactor">
    <cofactor evidence="2">
        <name>Mg(2+)</name>
        <dbReference type="ChEBI" id="CHEBI:18420"/>
    </cofactor>
</comment>
<evidence type="ECO:0000256" key="2">
    <source>
        <dbReference type="ARBA" id="ARBA00001946"/>
    </source>
</evidence>
<comment type="subcellular location">
    <subcellularLocation>
        <location evidence="3">Plastid</location>
        <location evidence="3">Chloroplast</location>
    </subcellularLocation>
</comment>
<dbReference type="PANTHER" id="PTHR47253">
    <property type="match status" value="1"/>
</dbReference>
<sequence>MSILNNVAVSSNQNSATCRHFIGFHQRGSRCRRISAAVAWPERGRRWGEKVCDSAAMDGCGGGNNQEAGGTVGTIETRNFPAVRTAALATESLRRGVAELKSEAPALSSGIIRLQVPIQQRIQAIDWLSSQPHLLPRTFFSGRSRPTDSSAHNISNGSHSFNHRHLLGVAGVGSAVVFRRLHCFSYNDWASIKRFLSKKCPLIRAYGGIRFDSRANISPEWEPFGSFYFMVPQVEFDEFEENSMLAATVAWDHACSWTWENAVESLQSTIEQVSSNNVNLQKDPPQIPILSYTHVPGKTFWERAVDRALQEIDGSNSELTKVVLARSTQIVTGVDIDPVTCIACFQKEGNNSYQFCVQPSNAHAFIGNTPERLFHREGLDIKSDALAATRARGRSAIEDIKIEHDLFSNPKEDLEFSIVREAIKKKLEASLIYSLALLPFCFLLAVCDAVVVEPYKSVRKLPRIQHLYAQLTGRLRSEEDEFEILSMLHPTPAVCGWPTEEARDFIAETEVFDRGMYAGPVGWFGGGESEFAVGIRSALVKRGLGALIYAGTGIVKGSNPSSEWDELELKISQISRSLELEVVQEPN</sequence>
<dbReference type="GO" id="GO:0009507">
    <property type="term" value="C:chloroplast"/>
    <property type="evidence" value="ECO:0007669"/>
    <property type="project" value="UniProtKB-SubCell"/>
</dbReference>
<evidence type="ECO:0000256" key="3">
    <source>
        <dbReference type="ARBA" id="ARBA00004229"/>
    </source>
</evidence>
<keyword evidence="9" id="KW-0460">Magnesium</keyword>